<evidence type="ECO:0000256" key="8">
    <source>
        <dbReference type="ARBA" id="ARBA00022777"/>
    </source>
</evidence>
<evidence type="ECO:0000256" key="6">
    <source>
        <dbReference type="ARBA" id="ARBA00022727"/>
    </source>
</evidence>
<keyword evidence="12" id="KW-1185">Reference proteome</keyword>
<proteinExistence type="inferred from homology"/>
<keyword evidence="5" id="KW-0808">Transferase</keyword>
<sequence length="213" mass="24187">MVSKLRGALIVFEGCDRAGKSLQAKKLVERICGTGAHAELISFPDRLSDLGKFIDCYLKKKLEMQPREAHLIFAANRQALMPLMKEKLLQGIHLVVDRYIYSGIAYTLAKEDESVTMEWAKMADIGELRPDCVIYLNLPLEEAQKRDGFGHERFDFNEFQKKVNNVMVKLAAEDEDLWQIIDASLSVDEVSETVWKTVAPTLNNVGKCDLNFF</sequence>
<dbReference type="EC" id="2.7.4.9" evidence="3"/>
<evidence type="ECO:0000259" key="10">
    <source>
        <dbReference type="Pfam" id="PF02223"/>
    </source>
</evidence>
<dbReference type="InterPro" id="IPR018094">
    <property type="entry name" value="Thymidylate_kinase"/>
</dbReference>
<evidence type="ECO:0000256" key="1">
    <source>
        <dbReference type="ARBA" id="ARBA00004992"/>
    </source>
</evidence>
<dbReference type="STRING" id="103827.A0A0N5CR61"/>
<gene>
    <name evidence="11" type="ORF">TCLT_LOCUS2712</name>
</gene>
<dbReference type="InterPro" id="IPR039430">
    <property type="entry name" value="Thymidylate_kin-like_dom"/>
</dbReference>
<organism evidence="13">
    <name type="scientific">Thelazia callipaeda</name>
    <name type="common">Oriental eyeworm</name>
    <name type="synonym">Parasitic nematode</name>
    <dbReference type="NCBI Taxonomy" id="103827"/>
    <lineage>
        <taxon>Eukaryota</taxon>
        <taxon>Metazoa</taxon>
        <taxon>Ecdysozoa</taxon>
        <taxon>Nematoda</taxon>
        <taxon>Chromadorea</taxon>
        <taxon>Rhabditida</taxon>
        <taxon>Spirurina</taxon>
        <taxon>Spiruromorpha</taxon>
        <taxon>Thelazioidea</taxon>
        <taxon>Thelaziidae</taxon>
        <taxon>Thelazia</taxon>
    </lineage>
</organism>
<keyword evidence="9" id="KW-0067">ATP-binding</keyword>
<evidence type="ECO:0000313" key="11">
    <source>
        <dbReference type="EMBL" id="VDM98814.1"/>
    </source>
</evidence>
<dbReference type="NCBIfam" id="TIGR00041">
    <property type="entry name" value="DTMP_kinase"/>
    <property type="match status" value="1"/>
</dbReference>
<name>A0A0N5CR61_THECL</name>
<keyword evidence="7" id="KW-0547">Nucleotide-binding</keyword>
<dbReference type="GO" id="GO:0006233">
    <property type="term" value="P:dTDP biosynthetic process"/>
    <property type="evidence" value="ECO:0007669"/>
    <property type="project" value="InterPro"/>
</dbReference>
<evidence type="ECO:0000256" key="9">
    <source>
        <dbReference type="ARBA" id="ARBA00022840"/>
    </source>
</evidence>
<dbReference type="Gene3D" id="3.40.50.300">
    <property type="entry name" value="P-loop containing nucleotide triphosphate hydrolases"/>
    <property type="match status" value="1"/>
</dbReference>
<dbReference type="GO" id="GO:0006227">
    <property type="term" value="P:dUDP biosynthetic process"/>
    <property type="evidence" value="ECO:0007669"/>
    <property type="project" value="TreeGrafter"/>
</dbReference>
<dbReference type="WBParaSite" id="TCLT_0000271101-mRNA-1">
    <property type="protein sequence ID" value="TCLT_0000271101-mRNA-1"/>
    <property type="gene ID" value="TCLT_0000271101"/>
</dbReference>
<feature type="domain" description="Thymidylate kinase-like" evidence="10">
    <location>
        <begin position="12"/>
        <end position="193"/>
    </location>
</feature>
<dbReference type="Proteomes" id="UP000276776">
    <property type="component" value="Unassembled WGS sequence"/>
</dbReference>
<evidence type="ECO:0000313" key="12">
    <source>
        <dbReference type="Proteomes" id="UP000276776"/>
    </source>
</evidence>
<dbReference type="SUPFAM" id="SSF52540">
    <property type="entry name" value="P-loop containing nucleoside triphosphate hydrolases"/>
    <property type="match status" value="1"/>
</dbReference>
<dbReference type="GO" id="GO:0004798">
    <property type="term" value="F:dTMP kinase activity"/>
    <property type="evidence" value="ECO:0007669"/>
    <property type="project" value="UniProtKB-EC"/>
</dbReference>
<dbReference type="EMBL" id="UYYF01000651">
    <property type="protein sequence ID" value="VDM98814.1"/>
    <property type="molecule type" value="Genomic_DNA"/>
</dbReference>
<protein>
    <recommendedName>
        <fullName evidence="4">Thymidylate kinase</fullName>
        <ecNumber evidence="3">2.7.4.9</ecNumber>
    </recommendedName>
</protein>
<dbReference type="PANTHER" id="PTHR10344">
    <property type="entry name" value="THYMIDYLATE KINASE"/>
    <property type="match status" value="1"/>
</dbReference>
<dbReference type="GO" id="GO:0005634">
    <property type="term" value="C:nucleus"/>
    <property type="evidence" value="ECO:0007669"/>
    <property type="project" value="TreeGrafter"/>
</dbReference>
<reference evidence="11 12" key="2">
    <citation type="submission" date="2018-11" db="EMBL/GenBank/DDBJ databases">
        <authorList>
            <consortium name="Pathogen Informatics"/>
        </authorList>
    </citation>
    <scope>NUCLEOTIDE SEQUENCE [LARGE SCALE GENOMIC DNA]</scope>
</reference>
<dbReference type="OrthoDB" id="425602at2759"/>
<reference evidence="13" key="1">
    <citation type="submission" date="2017-02" db="UniProtKB">
        <authorList>
            <consortium name="WormBaseParasite"/>
        </authorList>
    </citation>
    <scope>IDENTIFICATION</scope>
</reference>
<dbReference type="GO" id="GO:0005524">
    <property type="term" value="F:ATP binding"/>
    <property type="evidence" value="ECO:0007669"/>
    <property type="project" value="UniProtKB-KW"/>
</dbReference>
<accession>A0A0N5CR61</accession>
<dbReference type="GO" id="GO:0005739">
    <property type="term" value="C:mitochondrion"/>
    <property type="evidence" value="ECO:0007669"/>
    <property type="project" value="TreeGrafter"/>
</dbReference>
<comment type="pathway">
    <text evidence="1">Pyrimidine metabolism; dTTP biosynthesis.</text>
</comment>
<evidence type="ECO:0000256" key="7">
    <source>
        <dbReference type="ARBA" id="ARBA00022741"/>
    </source>
</evidence>
<dbReference type="HAMAP" id="MF_00165">
    <property type="entry name" value="Thymidylate_kinase"/>
    <property type="match status" value="1"/>
</dbReference>
<evidence type="ECO:0000256" key="5">
    <source>
        <dbReference type="ARBA" id="ARBA00022679"/>
    </source>
</evidence>
<dbReference type="InterPro" id="IPR027417">
    <property type="entry name" value="P-loop_NTPase"/>
</dbReference>
<evidence type="ECO:0000256" key="3">
    <source>
        <dbReference type="ARBA" id="ARBA00012980"/>
    </source>
</evidence>
<dbReference type="GO" id="GO:0006235">
    <property type="term" value="P:dTTP biosynthetic process"/>
    <property type="evidence" value="ECO:0007669"/>
    <property type="project" value="TreeGrafter"/>
</dbReference>
<dbReference type="CDD" id="cd01672">
    <property type="entry name" value="TMPK"/>
    <property type="match status" value="1"/>
</dbReference>
<dbReference type="PANTHER" id="PTHR10344:SF1">
    <property type="entry name" value="THYMIDYLATE KINASE"/>
    <property type="match status" value="1"/>
</dbReference>
<dbReference type="GO" id="GO:0005829">
    <property type="term" value="C:cytosol"/>
    <property type="evidence" value="ECO:0007669"/>
    <property type="project" value="TreeGrafter"/>
</dbReference>
<dbReference type="AlphaFoldDB" id="A0A0N5CR61"/>
<evidence type="ECO:0000313" key="13">
    <source>
        <dbReference type="WBParaSite" id="TCLT_0000271101-mRNA-1"/>
    </source>
</evidence>
<keyword evidence="8" id="KW-0418">Kinase</keyword>
<dbReference type="Pfam" id="PF02223">
    <property type="entry name" value="Thymidylate_kin"/>
    <property type="match status" value="1"/>
</dbReference>
<dbReference type="FunFam" id="3.40.50.300:FF:000679">
    <property type="entry name" value="Thymidylate kinase"/>
    <property type="match status" value="1"/>
</dbReference>
<dbReference type="OMA" id="YWHQFDA"/>
<dbReference type="GO" id="GO:0004550">
    <property type="term" value="F:nucleoside diphosphate kinase activity"/>
    <property type="evidence" value="ECO:0007669"/>
    <property type="project" value="TreeGrafter"/>
</dbReference>
<keyword evidence="6" id="KW-0545">Nucleotide biosynthesis</keyword>
<evidence type="ECO:0000256" key="4">
    <source>
        <dbReference type="ARBA" id="ARBA00017144"/>
    </source>
</evidence>
<comment type="similarity">
    <text evidence="2">Belongs to the thymidylate kinase family.</text>
</comment>
<evidence type="ECO:0000256" key="2">
    <source>
        <dbReference type="ARBA" id="ARBA00009776"/>
    </source>
</evidence>